<accession>A0ABY1PWY8</accession>
<dbReference type="Proteomes" id="UP001158067">
    <property type="component" value="Unassembled WGS sequence"/>
</dbReference>
<dbReference type="InterPro" id="IPR043148">
    <property type="entry name" value="TagF_C"/>
</dbReference>
<dbReference type="InterPro" id="IPR007833">
    <property type="entry name" value="Capsule_polysaccharide_synth"/>
</dbReference>
<dbReference type="Pfam" id="PF05159">
    <property type="entry name" value="Capsule_synth"/>
    <property type="match status" value="1"/>
</dbReference>
<dbReference type="EMBL" id="FXUG01000002">
    <property type="protein sequence ID" value="SMP47779.1"/>
    <property type="molecule type" value="Genomic_DNA"/>
</dbReference>
<dbReference type="Gene3D" id="3.40.50.12580">
    <property type="match status" value="1"/>
</dbReference>
<sequence>MDSQPVKSFVTVSPDPTSNELGPSDQSSPHVLVQLPSPQKRRAFLLMLAYAKQLEKADKNPILSYCGVTGGSCASNLVGNRLVCLACQKSVQDSVSDIGLPLVRLDRNTPQTKKRKLSFSERRSIVEGVRSCLVTLLRVLSKDLGKISVAKTLKRKLFKTATTLLRASHHVIDEYNISETAVLNGRYACRKSLVIASMSKGIPFNTLDFNLYGMPMVFRGHTPHDRTAIQTRMLSNTNDLEIANKYFQAREEGTVNRFAASHRQFSPPAEATNYERKISYFLSSQDECESLGPSWRSPFRDNATVIFQAAVQFPKTYFCVRFHPNQASILSDVNEGFEQLKELKNVQLYAPNDDINSYTLIDWSDIVVTFASTIAVEACWRKKPVIQLGPSLYDQLGISETPKSIEEFLSLLESDVHPCGRESASKYANYSVTDFDELDYLNYEDGDMQPVGFRRRFPTVVVPLAQMNEISKRLLKRFIRYHLKPRRSAA</sequence>
<gene>
    <name evidence="2" type="ORF">SAMN06265222_102336</name>
</gene>
<feature type="region of interest" description="Disordered" evidence="1">
    <location>
        <begin position="1"/>
        <end position="29"/>
    </location>
</feature>
<comment type="caution">
    <text evidence="2">The sequence shown here is derived from an EMBL/GenBank/DDBJ whole genome shotgun (WGS) entry which is preliminary data.</text>
</comment>
<name>A0ABY1PWY8_9BACT</name>
<reference evidence="2 3" key="1">
    <citation type="submission" date="2017-05" db="EMBL/GenBank/DDBJ databases">
        <authorList>
            <person name="Varghese N."/>
            <person name="Submissions S."/>
        </authorList>
    </citation>
    <scope>NUCLEOTIDE SEQUENCE [LARGE SCALE GENOMIC DNA]</scope>
    <source>
        <strain evidence="2 3">DSM 25457</strain>
    </source>
</reference>
<protein>
    <submittedName>
        <fullName evidence="2">Capsule polysaccharide biosynthesis protein</fullName>
    </submittedName>
</protein>
<proteinExistence type="predicted"/>
<evidence type="ECO:0000313" key="2">
    <source>
        <dbReference type="EMBL" id="SMP47779.1"/>
    </source>
</evidence>
<evidence type="ECO:0000256" key="1">
    <source>
        <dbReference type="SAM" id="MobiDB-lite"/>
    </source>
</evidence>
<evidence type="ECO:0000313" key="3">
    <source>
        <dbReference type="Proteomes" id="UP001158067"/>
    </source>
</evidence>
<organism evidence="2 3">
    <name type="scientific">Neorhodopirellula lusitana</name>
    <dbReference type="NCBI Taxonomy" id="445327"/>
    <lineage>
        <taxon>Bacteria</taxon>
        <taxon>Pseudomonadati</taxon>
        <taxon>Planctomycetota</taxon>
        <taxon>Planctomycetia</taxon>
        <taxon>Pirellulales</taxon>
        <taxon>Pirellulaceae</taxon>
        <taxon>Neorhodopirellula</taxon>
    </lineage>
</organism>
<dbReference type="SUPFAM" id="SSF53756">
    <property type="entry name" value="UDP-Glycosyltransferase/glycogen phosphorylase"/>
    <property type="match status" value="1"/>
</dbReference>
<keyword evidence="3" id="KW-1185">Reference proteome</keyword>